<keyword evidence="3" id="KW-1185">Reference proteome</keyword>
<dbReference type="SUPFAM" id="SSF56112">
    <property type="entry name" value="Protein kinase-like (PK-like)"/>
    <property type="match status" value="2"/>
</dbReference>
<dbReference type="InterPro" id="IPR001245">
    <property type="entry name" value="Ser-Thr/Tyr_kinase_cat_dom"/>
</dbReference>
<sequence length="926" mass="108155">MASREICPECNQKYSKYKWCKPCNSKHFQSDFNNWTSENVKIDKFIQDSQLNANGSWEVIEWIPYDQFNDVKQIGRGGFGTIHYAKWINRRIVEWDIENQQWRRHYKGEEKEVALKKFDNFVNFNDVLNEMAIHLNTNGLGSIRFYGITQDPETNSYMMVLNYAADGNLREYLKINFNNINWKQKLDNLYILSLRLTDIHKLDIIHQDFHPGNILSNNFKNSQLQISDFGLSKLIGENPNNPEKRNIFGVLPYIAPEVLSGEEYTKAADVYSYGIIAYEIVTGFPPYHDIPHGQDLAIKICNGLRPKIPFHTPKLIARTILRCWDARVTHRLTFEELWNELSKYYRDYLNGKNIDSEIGIQIKKAEEFSANQESNHVTTTTTPLNYQTHPQAIYTSRLLNFSKLPKPKNEENFERELEELTISDLCPKCNQKYSKYKWCKPCNSKHFQSDFNNWTSENVKIDKFIQDSQLNANGSWEVIEWIPYDQFNDVKQIGRGGFGTIHYAKWINRRIVEWDIENQQWRRHYKGEEKEVALKKFDNFVNFNDVLNEMAIHLNTNGLGSIRFYGITQDPETNSYMMVLNYAADGNLREYLKINFNNINWKQKLDNLYILSLRLTDIHKLDIIHQDFHPGNILSNNFKNSQLQISDFGLSKLIGENPNNPEKRNIFGVLPYIAPEVLSGEEYTKAADVYSYGIIAYEIVTGFPPYHDIPHGQDLAIKICNGLRPKIPFHTPKLIARTILRCWDARVTHRLTFEELWNELSKYYRDYLNGKNIDSEIGIQIKKAEEFSANQESNHVTTTTTPLNYQTHPQAIYTSRLLNFSKLPKPKNEENFERELEELTISDLCPNSEIGIQIKKAEEFSANQESNHVTTTTTPLNYQTHPQAIYTSRLLNFSKLPKPKNEENFERELEELTISDLCPSNSDLFI</sequence>
<gene>
    <name evidence="2" type="ORF">Glove_29g126</name>
</gene>
<dbReference type="GO" id="GO:0005524">
    <property type="term" value="F:ATP binding"/>
    <property type="evidence" value="ECO:0007669"/>
    <property type="project" value="InterPro"/>
</dbReference>
<dbReference type="Pfam" id="PF07714">
    <property type="entry name" value="PK_Tyr_Ser-Thr"/>
    <property type="match status" value="2"/>
</dbReference>
<dbReference type="PANTHER" id="PTHR44329">
    <property type="entry name" value="SERINE/THREONINE-PROTEIN KINASE TNNI3K-RELATED"/>
    <property type="match status" value="1"/>
</dbReference>
<accession>A0A397JPH4</accession>
<dbReference type="Gene3D" id="1.10.510.10">
    <property type="entry name" value="Transferase(Phosphotransferase) domain 1"/>
    <property type="match status" value="2"/>
</dbReference>
<dbReference type="Proteomes" id="UP000266861">
    <property type="component" value="Unassembled WGS sequence"/>
</dbReference>
<feature type="domain" description="Protein kinase" evidence="1">
    <location>
        <begin position="68"/>
        <end position="345"/>
    </location>
</feature>
<dbReference type="EMBL" id="PQFF01000027">
    <property type="protein sequence ID" value="RHZ87886.1"/>
    <property type="molecule type" value="Genomic_DNA"/>
</dbReference>
<protein>
    <recommendedName>
        <fullName evidence="1">Protein kinase domain-containing protein</fullName>
    </recommendedName>
</protein>
<dbReference type="InterPro" id="IPR000719">
    <property type="entry name" value="Prot_kinase_dom"/>
</dbReference>
<dbReference type="OrthoDB" id="2413561at2759"/>
<dbReference type="InterPro" id="IPR051681">
    <property type="entry name" value="Ser/Thr_Kinases-Pseudokinases"/>
</dbReference>
<dbReference type="AlphaFoldDB" id="A0A397JPH4"/>
<dbReference type="InterPro" id="IPR011009">
    <property type="entry name" value="Kinase-like_dom_sf"/>
</dbReference>
<evidence type="ECO:0000313" key="2">
    <source>
        <dbReference type="EMBL" id="RHZ87886.1"/>
    </source>
</evidence>
<evidence type="ECO:0000313" key="3">
    <source>
        <dbReference type="Proteomes" id="UP000266861"/>
    </source>
</evidence>
<name>A0A397JPH4_9GLOM</name>
<evidence type="ECO:0000259" key="1">
    <source>
        <dbReference type="PROSITE" id="PS50011"/>
    </source>
</evidence>
<comment type="caution">
    <text evidence="2">The sequence shown here is derived from an EMBL/GenBank/DDBJ whole genome shotgun (WGS) entry which is preliminary data.</text>
</comment>
<dbReference type="PROSITE" id="PS50011">
    <property type="entry name" value="PROTEIN_KINASE_DOM"/>
    <property type="match status" value="2"/>
</dbReference>
<reference evidence="2 3" key="1">
    <citation type="submission" date="2018-08" db="EMBL/GenBank/DDBJ databases">
        <title>Genome and evolution of the arbuscular mycorrhizal fungus Diversispora epigaea (formerly Glomus versiforme) and its bacterial endosymbionts.</title>
        <authorList>
            <person name="Sun X."/>
            <person name="Fei Z."/>
            <person name="Harrison M."/>
        </authorList>
    </citation>
    <scope>NUCLEOTIDE SEQUENCE [LARGE SCALE GENOMIC DNA]</scope>
    <source>
        <strain evidence="2 3">IT104</strain>
    </source>
</reference>
<dbReference type="STRING" id="1348612.A0A397JPH4"/>
<proteinExistence type="predicted"/>
<feature type="domain" description="Protein kinase" evidence="1">
    <location>
        <begin position="487"/>
        <end position="764"/>
    </location>
</feature>
<dbReference type="GO" id="GO:0004674">
    <property type="term" value="F:protein serine/threonine kinase activity"/>
    <property type="evidence" value="ECO:0007669"/>
    <property type="project" value="TreeGrafter"/>
</dbReference>
<organism evidence="2 3">
    <name type="scientific">Diversispora epigaea</name>
    <dbReference type="NCBI Taxonomy" id="1348612"/>
    <lineage>
        <taxon>Eukaryota</taxon>
        <taxon>Fungi</taxon>
        <taxon>Fungi incertae sedis</taxon>
        <taxon>Mucoromycota</taxon>
        <taxon>Glomeromycotina</taxon>
        <taxon>Glomeromycetes</taxon>
        <taxon>Diversisporales</taxon>
        <taxon>Diversisporaceae</taxon>
        <taxon>Diversispora</taxon>
    </lineage>
</organism>